<comment type="caution">
    <text evidence="2">The sequence shown here is derived from an EMBL/GenBank/DDBJ whole genome shotgun (WGS) entry which is preliminary data.</text>
</comment>
<proteinExistence type="predicted"/>
<evidence type="ECO:0000259" key="1">
    <source>
        <dbReference type="PROSITE" id="PS51186"/>
    </source>
</evidence>
<dbReference type="Gene3D" id="3.40.630.30">
    <property type="match status" value="2"/>
</dbReference>
<dbReference type="EMBL" id="BSDI01000004">
    <property type="protein sequence ID" value="GLH95860.1"/>
    <property type="molecule type" value="Genomic_DNA"/>
</dbReference>
<protein>
    <recommendedName>
        <fullName evidence="1">N-acetyltransferase domain-containing protein</fullName>
    </recommendedName>
</protein>
<dbReference type="InterPro" id="IPR051908">
    <property type="entry name" value="Ribosomal_N-acetyltransferase"/>
</dbReference>
<sequence length="376" mass="40264">MVTGQEITAPGLVLRQWRADDADAVYQACQDPDIQLWTRVPSPYEREHARYFVSELAPSAWANGTGAPFAVTDASTGELLGSCGLVSIEHQLASAEVGYWTAPWARGRGVAVGATRAVCRWAFESLDMRRVLWQAAVGNHASRLVALRAGFRLEGELRLADGNPLGGHAGWVGSLMPGDPVEVEVGGLTARRAKVFGGPQPALPAKGATLRRPDERDIDAMVAACSDPDAVRYTGVPDPYERGDAEEFACRLAPLSWARGAGAIFAIRDTADAWVGNIDVRISADDPLVGEVGFLVAPEARGRGYATAALRAVCEWAFADLGLARVKWRAQVGNVASRRVAEKAGFTMEGLLRGDIVQRGQRRDAWIAGLIPGDPL</sequence>
<evidence type="ECO:0000313" key="3">
    <source>
        <dbReference type="Proteomes" id="UP001144280"/>
    </source>
</evidence>
<dbReference type="Proteomes" id="UP001144280">
    <property type="component" value="Unassembled WGS sequence"/>
</dbReference>
<keyword evidence="3" id="KW-1185">Reference proteome</keyword>
<dbReference type="PANTHER" id="PTHR43441:SF10">
    <property type="entry name" value="ACETYLTRANSFERASE"/>
    <property type="match status" value="1"/>
</dbReference>
<accession>A0ABQ5QMD0</accession>
<organism evidence="2 3">
    <name type="scientific">Phytohabitans aurantiacus</name>
    <dbReference type="NCBI Taxonomy" id="3016789"/>
    <lineage>
        <taxon>Bacteria</taxon>
        <taxon>Bacillati</taxon>
        <taxon>Actinomycetota</taxon>
        <taxon>Actinomycetes</taxon>
        <taxon>Micromonosporales</taxon>
        <taxon>Micromonosporaceae</taxon>
    </lineage>
</organism>
<name>A0ABQ5QMD0_9ACTN</name>
<dbReference type="CDD" id="cd04301">
    <property type="entry name" value="NAT_SF"/>
    <property type="match status" value="1"/>
</dbReference>
<dbReference type="Pfam" id="PF13302">
    <property type="entry name" value="Acetyltransf_3"/>
    <property type="match status" value="2"/>
</dbReference>
<gene>
    <name evidence="2" type="ORF">Pa4123_11320</name>
</gene>
<feature type="domain" description="N-acetyltransferase" evidence="1">
    <location>
        <begin position="12"/>
        <end position="177"/>
    </location>
</feature>
<dbReference type="PROSITE" id="PS51186">
    <property type="entry name" value="GNAT"/>
    <property type="match status" value="2"/>
</dbReference>
<evidence type="ECO:0000313" key="2">
    <source>
        <dbReference type="EMBL" id="GLH95860.1"/>
    </source>
</evidence>
<reference evidence="2" key="1">
    <citation type="submission" date="2022-12" db="EMBL/GenBank/DDBJ databases">
        <title>New Phytohabitans aurantiacus sp. RD004123 nov., an actinomycete isolated from soil.</title>
        <authorList>
            <person name="Triningsih D.W."/>
            <person name="Harunari E."/>
            <person name="Igarashi Y."/>
        </authorList>
    </citation>
    <scope>NUCLEOTIDE SEQUENCE</scope>
    <source>
        <strain evidence="2">RD004123</strain>
    </source>
</reference>
<feature type="domain" description="N-acetyltransferase" evidence="1">
    <location>
        <begin position="208"/>
        <end position="364"/>
    </location>
</feature>
<dbReference type="InterPro" id="IPR000182">
    <property type="entry name" value="GNAT_dom"/>
</dbReference>
<dbReference type="RefSeq" id="WP_281892933.1">
    <property type="nucleotide sequence ID" value="NZ_BSDI01000004.1"/>
</dbReference>
<dbReference type="PANTHER" id="PTHR43441">
    <property type="entry name" value="RIBOSOMAL-PROTEIN-SERINE ACETYLTRANSFERASE"/>
    <property type="match status" value="1"/>
</dbReference>
<dbReference type="InterPro" id="IPR016181">
    <property type="entry name" value="Acyl_CoA_acyltransferase"/>
</dbReference>
<dbReference type="SUPFAM" id="SSF55729">
    <property type="entry name" value="Acyl-CoA N-acyltransferases (Nat)"/>
    <property type="match status" value="2"/>
</dbReference>